<comment type="similarity">
    <text evidence="2">Belongs to the major facilitator superfamily. MFSD6 family.</text>
</comment>
<evidence type="ECO:0000256" key="5">
    <source>
        <dbReference type="ARBA" id="ARBA00023136"/>
    </source>
</evidence>
<dbReference type="AlphaFoldDB" id="A0AAN9AGY7"/>
<feature type="transmembrane region" description="Helical" evidence="6">
    <location>
        <begin position="305"/>
        <end position="322"/>
    </location>
</feature>
<feature type="transmembrane region" description="Helical" evidence="6">
    <location>
        <begin position="73"/>
        <end position="92"/>
    </location>
</feature>
<protein>
    <recommendedName>
        <fullName evidence="7">Major facilitator superfamily associated domain-containing protein</fullName>
    </recommendedName>
</protein>
<organism evidence="8 9">
    <name type="scientific">Halocaridina rubra</name>
    <name type="common">Hawaiian red shrimp</name>
    <dbReference type="NCBI Taxonomy" id="373956"/>
    <lineage>
        <taxon>Eukaryota</taxon>
        <taxon>Metazoa</taxon>
        <taxon>Ecdysozoa</taxon>
        <taxon>Arthropoda</taxon>
        <taxon>Crustacea</taxon>
        <taxon>Multicrustacea</taxon>
        <taxon>Malacostraca</taxon>
        <taxon>Eumalacostraca</taxon>
        <taxon>Eucarida</taxon>
        <taxon>Decapoda</taxon>
        <taxon>Pleocyemata</taxon>
        <taxon>Caridea</taxon>
        <taxon>Atyoidea</taxon>
        <taxon>Atyidae</taxon>
        <taxon>Halocaridina</taxon>
    </lineage>
</organism>
<accession>A0AAN9AGY7</accession>
<feature type="transmembrane region" description="Helical" evidence="6">
    <location>
        <begin position="408"/>
        <end position="430"/>
    </location>
</feature>
<feature type="transmembrane region" description="Helical" evidence="6">
    <location>
        <begin position="334"/>
        <end position="357"/>
    </location>
</feature>
<comment type="caution">
    <text evidence="8">The sequence shown here is derived from an EMBL/GenBank/DDBJ whole genome shotgun (WGS) entry which is preliminary data.</text>
</comment>
<dbReference type="EMBL" id="JAXCGZ010000108">
    <property type="protein sequence ID" value="KAK7086676.1"/>
    <property type="molecule type" value="Genomic_DNA"/>
</dbReference>
<keyword evidence="3 6" id="KW-0812">Transmembrane</keyword>
<evidence type="ECO:0000259" key="7">
    <source>
        <dbReference type="Pfam" id="PF12832"/>
    </source>
</evidence>
<keyword evidence="9" id="KW-1185">Reference proteome</keyword>
<evidence type="ECO:0000313" key="8">
    <source>
        <dbReference type="EMBL" id="KAK7086676.1"/>
    </source>
</evidence>
<dbReference type="InterPro" id="IPR024989">
    <property type="entry name" value="MFS_assoc_dom"/>
</dbReference>
<dbReference type="Pfam" id="PF12832">
    <property type="entry name" value="MFS_1_like"/>
    <property type="match status" value="1"/>
</dbReference>
<dbReference type="PANTHER" id="PTHR16172:SF41">
    <property type="entry name" value="MAJOR FACILITATOR SUPERFAMILY DOMAIN-CONTAINING PROTEIN 6-LIKE"/>
    <property type="match status" value="1"/>
</dbReference>
<evidence type="ECO:0000256" key="1">
    <source>
        <dbReference type="ARBA" id="ARBA00004141"/>
    </source>
</evidence>
<feature type="transmembrane region" description="Helical" evidence="6">
    <location>
        <begin position="9"/>
        <end position="31"/>
    </location>
</feature>
<evidence type="ECO:0000256" key="2">
    <source>
        <dbReference type="ARBA" id="ARBA00005241"/>
    </source>
</evidence>
<feature type="transmembrane region" description="Helical" evidence="6">
    <location>
        <begin position="442"/>
        <end position="462"/>
    </location>
</feature>
<comment type="subcellular location">
    <subcellularLocation>
        <location evidence="1">Membrane</location>
        <topology evidence="1">Multi-pass membrane protein</topology>
    </subcellularLocation>
</comment>
<dbReference type="SUPFAM" id="SSF103473">
    <property type="entry name" value="MFS general substrate transporter"/>
    <property type="match status" value="1"/>
</dbReference>
<keyword evidence="4 6" id="KW-1133">Transmembrane helix</keyword>
<evidence type="ECO:0000313" key="9">
    <source>
        <dbReference type="Proteomes" id="UP001381693"/>
    </source>
</evidence>
<evidence type="ECO:0000256" key="4">
    <source>
        <dbReference type="ARBA" id="ARBA00022989"/>
    </source>
</evidence>
<proteinExistence type="inferred from homology"/>
<dbReference type="GO" id="GO:0016020">
    <property type="term" value="C:membrane"/>
    <property type="evidence" value="ECO:0007669"/>
    <property type="project" value="UniProtKB-SubCell"/>
</dbReference>
<gene>
    <name evidence="8" type="ORF">SK128_003418</name>
</gene>
<dbReference type="Gene3D" id="1.20.1250.20">
    <property type="entry name" value="MFS general substrate transporter like domains"/>
    <property type="match status" value="2"/>
</dbReference>
<reference evidence="8 9" key="1">
    <citation type="submission" date="2023-11" db="EMBL/GenBank/DDBJ databases">
        <title>Halocaridina rubra genome assembly.</title>
        <authorList>
            <person name="Smith C."/>
        </authorList>
    </citation>
    <scope>NUCLEOTIDE SEQUENCE [LARGE SCALE GENOMIC DNA]</scope>
    <source>
        <strain evidence="8">EP-1</strain>
        <tissue evidence="8">Whole</tissue>
    </source>
</reference>
<feature type="transmembrane region" description="Helical" evidence="6">
    <location>
        <begin position="505"/>
        <end position="526"/>
    </location>
</feature>
<keyword evidence="5 6" id="KW-0472">Membrane</keyword>
<feature type="transmembrane region" description="Helical" evidence="6">
    <location>
        <begin position="532"/>
        <end position="552"/>
    </location>
</feature>
<sequence>MAFINQNLILLKILLFTFYGALGCLMTFLTVHMRFIGLNIKEITWINSILPLTSLVGPPMVGMLADKLGHYKTITVICMSLCAVLHTALLFVPSYKISPPMAPTLSVRCNNEGAALVLDACGHECPDPVPFVSTSFNMSGCRVSCSQQEQGISINEPSEMLTPSQVKMCFYKAESKAICQVLREEQDTLEFNQSLSLRKGEGSAICQYPLQHFTIESTDYTSLTCHLANQHCEVICNATEQVNGTRLLQNPVCSTVTGNPELTLWLYFGIRSLAEMMTSILVSLLEAVALTMVHQHKGDYGREKMWGLIAVGVFSPLAGYLMDKGVGTFGTYSYAPAFYVFDGLMLVTGAVTLALPIEVQVQRKSLMNALSQLIRTSELSVLLFLMTLLGTFWGYLKTFVYVYLEDLGASWLLIGLTVTMGIIPSLPFLYKSVAVVKYCGHHYLIMLAFVGYCIRFTGFSYITNPWWAFLLESLELFTLHLMNVSAATLAYTLAPKTFVATAQSLVWVSHYNIGRCLGTFIGGYLLDIYGNVRVFQSAAVAAAICAVIYLSLHQLIKYINARKNIQPKPQPARENGNIPNGHYTPLSLADERF</sequence>
<feature type="transmembrane region" description="Helical" evidence="6">
    <location>
        <begin position="474"/>
        <end position="493"/>
    </location>
</feature>
<dbReference type="Proteomes" id="UP001381693">
    <property type="component" value="Unassembled WGS sequence"/>
</dbReference>
<evidence type="ECO:0000256" key="3">
    <source>
        <dbReference type="ARBA" id="ARBA00022692"/>
    </source>
</evidence>
<name>A0AAN9AGY7_HALRR</name>
<feature type="domain" description="Major facilitator superfamily associated" evidence="7">
    <location>
        <begin position="9"/>
        <end position="536"/>
    </location>
</feature>
<dbReference type="PANTHER" id="PTHR16172">
    <property type="entry name" value="MAJOR FACILITATOR SUPERFAMILY DOMAIN-CONTAINING PROTEIN 6-LIKE"/>
    <property type="match status" value="1"/>
</dbReference>
<evidence type="ECO:0000256" key="6">
    <source>
        <dbReference type="SAM" id="Phobius"/>
    </source>
</evidence>
<dbReference type="InterPro" id="IPR051717">
    <property type="entry name" value="MFS_MFSD6"/>
</dbReference>
<feature type="transmembrane region" description="Helical" evidence="6">
    <location>
        <begin position="378"/>
        <end position="396"/>
    </location>
</feature>
<dbReference type="InterPro" id="IPR036259">
    <property type="entry name" value="MFS_trans_sf"/>
</dbReference>